<organism evidence="3 4">
    <name type="scientific">Prorocentrum cordatum</name>
    <dbReference type="NCBI Taxonomy" id="2364126"/>
    <lineage>
        <taxon>Eukaryota</taxon>
        <taxon>Sar</taxon>
        <taxon>Alveolata</taxon>
        <taxon>Dinophyceae</taxon>
        <taxon>Prorocentrales</taxon>
        <taxon>Prorocentraceae</taxon>
        <taxon>Prorocentrum</taxon>
    </lineage>
</organism>
<keyword evidence="1" id="KW-0175">Coiled coil</keyword>
<dbReference type="Proteomes" id="UP001189429">
    <property type="component" value="Unassembled WGS sequence"/>
</dbReference>
<evidence type="ECO:0000256" key="1">
    <source>
        <dbReference type="SAM" id="Coils"/>
    </source>
</evidence>
<feature type="non-terminal residue" evidence="3">
    <location>
        <position position="1"/>
    </location>
</feature>
<reference evidence="3" key="1">
    <citation type="submission" date="2023-10" db="EMBL/GenBank/DDBJ databases">
        <authorList>
            <person name="Chen Y."/>
            <person name="Shah S."/>
            <person name="Dougan E. K."/>
            <person name="Thang M."/>
            <person name="Chan C."/>
        </authorList>
    </citation>
    <scope>NUCLEOTIDE SEQUENCE [LARGE SCALE GENOMIC DNA]</scope>
</reference>
<dbReference type="EMBL" id="CAUYUJ010014879">
    <property type="protein sequence ID" value="CAK0847168.1"/>
    <property type="molecule type" value="Genomic_DNA"/>
</dbReference>
<proteinExistence type="predicted"/>
<feature type="compositionally biased region" description="Basic and acidic residues" evidence="2">
    <location>
        <begin position="178"/>
        <end position="190"/>
    </location>
</feature>
<name>A0ABN9TMA3_9DINO</name>
<accession>A0ABN9TMA3</accession>
<evidence type="ECO:0000313" key="3">
    <source>
        <dbReference type="EMBL" id="CAK0847168.1"/>
    </source>
</evidence>
<comment type="caution">
    <text evidence="3">The sequence shown here is derived from an EMBL/GenBank/DDBJ whole genome shotgun (WGS) entry which is preliminary data.</text>
</comment>
<feature type="coiled-coil region" evidence="1">
    <location>
        <begin position="43"/>
        <end position="70"/>
    </location>
</feature>
<evidence type="ECO:0000256" key="2">
    <source>
        <dbReference type="SAM" id="MobiDB-lite"/>
    </source>
</evidence>
<feature type="region of interest" description="Disordered" evidence="2">
    <location>
        <begin position="391"/>
        <end position="424"/>
    </location>
</feature>
<sequence length="508" mass="53430">PFWLKPARARARSVCLGAMATGGGPPRFPRSRGERSEAARRARAAADAAVRHARARAGELEKEVARLREVIAGLTGGVPAAEPGSWQDREAAARPALILASGGRPVPGAVRFRRNTALHAARAPAAGFAAAPRAGLAWAAAGPRLGGVLGRGAAAAVVCEVEICECEVPARPSPPAPPRRELPEAADARRTPLSSALSEQLGLLQGDLAKLSERKGALEEGAELTVELEALPQRLRALEDTAEPKAELEALSEQLGSLAGDAATGSERQGAFEECAEPRGEMQELSQRRCALGDSTEAEAEMKALSEQLVSPKGDVAALSERQGALAEGAEPTVELEVDLAALSVRQGALEEGAEARGELEVLSQRPCAQEATTEQLVLQKGDLAARSERLGALEEGTEPKGEREVLSKPMNAREARGEPKEAQKASRLAFSESLFYFLDDFSVAAVLCVAIGPKTGVEALLSSAEARFLGVSPSTAGWPDAEERERILEGRLQVVQMPRGVRGPLDD</sequence>
<keyword evidence="4" id="KW-1185">Reference proteome</keyword>
<feature type="region of interest" description="Disordered" evidence="2">
    <location>
        <begin position="168"/>
        <end position="194"/>
    </location>
</feature>
<protein>
    <submittedName>
        <fullName evidence="3">Uncharacterized protein</fullName>
    </submittedName>
</protein>
<evidence type="ECO:0000313" key="4">
    <source>
        <dbReference type="Proteomes" id="UP001189429"/>
    </source>
</evidence>
<gene>
    <name evidence="3" type="ORF">PCOR1329_LOCUS40453</name>
</gene>